<evidence type="ECO:0000313" key="4">
    <source>
        <dbReference type="Proteomes" id="UP000006757"/>
    </source>
</evidence>
<evidence type="ECO:0000256" key="1">
    <source>
        <dbReference type="SAM" id="MobiDB-lite"/>
    </source>
</evidence>
<dbReference type="HOGENOM" id="CLU_1442030_0_0_1"/>
<keyword evidence="2" id="KW-0472">Membrane</keyword>
<dbReference type="Proteomes" id="UP000006757">
    <property type="component" value="Unassembled WGS sequence"/>
</dbReference>
<dbReference type="AlphaFoldDB" id="K1VZY0"/>
<accession>K1VZY0</accession>
<feature type="region of interest" description="Disordered" evidence="1">
    <location>
        <begin position="18"/>
        <end position="124"/>
    </location>
</feature>
<protein>
    <submittedName>
        <fullName evidence="3">Uncharacterized protein</fullName>
    </submittedName>
</protein>
<keyword evidence="4" id="KW-1185">Reference proteome</keyword>
<keyword evidence="2" id="KW-0812">Transmembrane</keyword>
<organism evidence="3 4">
    <name type="scientific">Trichosporon asahii var. asahii (strain CBS 8904)</name>
    <name type="common">Yeast</name>
    <dbReference type="NCBI Taxonomy" id="1220162"/>
    <lineage>
        <taxon>Eukaryota</taxon>
        <taxon>Fungi</taxon>
        <taxon>Dikarya</taxon>
        <taxon>Basidiomycota</taxon>
        <taxon>Agaricomycotina</taxon>
        <taxon>Tremellomycetes</taxon>
        <taxon>Trichosporonales</taxon>
        <taxon>Trichosporonaceae</taxon>
        <taxon>Trichosporon</taxon>
    </lineage>
</organism>
<gene>
    <name evidence="3" type="ORF">A1Q2_00597</name>
</gene>
<name>K1VZY0_TRIAC</name>
<comment type="caution">
    <text evidence="3">The sequence shown here is derived from an EMBL/GenBank/DDBJ whole genome shotgun (WGS) entry which is preliminary data.</text>
</comment>
<feature type="transmembrane region" description="Helical" evidence="2">
    <location>
        <begin position="162"/>
        <end position="184"/>
    </location>
</feature>
<dbReference type="InParanoid" id="K1VZY0"/>
<dbReference type="EMBL" id="AMBO01000145">
    <property type="protein sequence ID" value="EKD05102.1"/>
    <property type="molecule type" value="Genomic_DNA"/>
</dbReference>
<keyword evidence="2" id="KW-1133">Transmembrane helix</keyword>
<feature type="compositionally biased region" description="Acidic residues" evidence="1">
    <location>
        <begin position="107"/>
        <end position="123"/>
    </location>
</feature>
<evidence type="ECO:0000313" key="3">
    <source>
        <dbReference type="EMBL" id="EKD05102.1"/>
    </source>
</evidence>
<sequence length="188" mass="20685">MPDPAPPKRDRNIASLRLARATSIDTTGFPAPRRPASPTTSQAGSINELTRAVSHQPSAGPSTRRASTSKPNTSRRTERWVEAASEFELPDTPRRLTSGMRKSFAIDEGDDDESKEEMDEEDGVDRLGGRTVTFADEDTVELLPDDGMRLEEFERPRGREMFAIVTSCTVLAVLSLTAGFATVFDWVL</sequence>
<feature type="compositionally biased region" description="Polar residues" evidence="1">
    <location>
        <begin position="37"/>
        <end position="74"/>
    </location>
</feature>
<proteinExistence type="predicted"/>
<reference evidence="3 4" key="1">
    <citation type="journal article" date="2012" name="Eukaryot. Cell">
        <title>Genome sequence of the Trichosporon asahii environmental strain CBS 8904.</title>
        <authorList>
            <person name="Yang R.Y."/>
            <person name="Li H.T."/>
            <person name="Zhu H."/>
            <person name="Zhou G.P."/>
            <person name="Wang M."/>
            <person name="Wang L."/>
        </authorList>
    </citation>
    <scope>NUCLEOTIDE SEQUENCE [LARGE SCALE GENOMIC DNA]</scope>
    <source>
        <strain evidence="3 4">CBS 8904</strain>
    </source>
</reference>
<evidence type="ECO:0000256" key="2">
    <source>
        <dbReference type="SAM" id="Phobius"/>
    </source>
</evidence>